<evidence type="ECO:0000313" key="10">
    <source>
        <dbReference type="Proteomes" id="UP001153636"/>
    </source>
</evidence>
<evidence type="ECO:0000256" key="6">
    <source>
        <dbReference type="ARBA" id="ARBA00022989"/>
    </source>
</evidence>
<dbReference type="Proteomes" id="UP001153636">
    <property type="component" value="Chromosome 9"/>
</dbReference>
<dbReference type="GO" id="GO:0006506">
    <property type="term" value="P:GPI anchor biosynthetic process"/>
    <property type="evidence" value="ECO:0007669"/>
    <property type="project" value="UniProtKB-KW"/>
</dbReference>
<feature type="transmembrane region" description="Helical" evidence="8">
    <location>
        <begin position="12"/>
        <end position="32"/>
    </location>
</feature>
<keyword evidence="7 8" id="KW-0472">Membrane</keyword>
<evidence type="ECO:0000313" key="9">
    <source>
        <dbReference type="EMBL" id="CAH1115271.1"/>
    </source>
</evidence>
<comment type="subcellular location">
    <subcellularLocation>
        <location evidence="1">Endoplasmic reticulum membrane</location>
        <topology evidence="1">Multi-pass membrane protein</topology>
    </subcellularLocation>
</comment>
<evidence type="ECO:0000256" key="4">
    <source>
        <dbReference type="ARBA" id="ARBA00022692"/>
    </source>
</evidence>
<feature type="transmembrane region" description="Helical" evidence="8">
    <location>
        <begin position="109"/>
        <end position="142"/>
    </location>
</feature>
<dbReference type="Pfam" id="PF06699">
    <property type="entry name" value="PIG-F"/>
    <property type="match status" value="1"/>
</dbReference>
<protein>
    <recommendedName>
        <fullName evidence="11">Glycosylphosphatidylinositol anchor biosynthesis protein 11</fullName>
    </recommendedName>
</protein>
<reference evidence="9" key="1">
    <citation type="submission" date="2022-01" db="EMBL/GenBank/DDBJ databases">
        <authorList>
            <person name="King R."/>
        </authorList>
    </citation>
    <scope>NUCLEOTIDE SEQUENCE</scope>
</reference>
<gene>
    <name evidence="9" type="ORF">PSYICH_LOCUS15569</name>
</gene>
<evidence type="ECO:0000256" key="1">
    <source>
        <dbReference type="ARBA" id="ARBA00004477"/>
    </source>
</evidence>
<keyword evidence="3" id="KW-0337">GPI-anchor biosynthesis</keyword>
<dbReference type="InterPro" id="IPR009580">
    <property type="entry name" value="GPI_biosynthesis_protein_Pig-F"/>
</dbReference>
<proteinExistence type="predicted"/>
<name>A0A9P0DBI5_9CUCU</name>
<keyword evidence="10" id="KW-1185">Reference proteome</keyword>
<evidence type="ECO:0000256" key="8">
    <source>
        <dbReference type="SAM" id="Phobius"/>
    </source>
</evidence>
<evidence type="ECO:0000256" key="5">
    <source>
        <dbReference type="ARBA" id="ARBA00022824"/>
    </source>
</evidence>
<sequence length="222" mass="25833">MDISLETYKVLKFNNLLTCLYLPAVVYLLNYSGQLYNLGKERTYVEYILIAAEFWKFFRFYRSQKNLKRKFTLGNIVKSILTCGAVVLIFHVGAILFGAPFLTEQYETLFFAVLLTVLTALPVCLYLESDYVFTLFSSIMLYDEMNQINPLEEYFLWNIRSCLFGSWLGAVLIPLDWNRPYQEWPIPCCYGAMAGCFVGNAYSFMQYAAYGQNEKRRSKCRA</sequence>
<feature type="transmembrane region" description="Helical" evidence="8">
    <location>
        <begin position="81"/>
        <end position="103"/>
    </location>
</feature>
<feature type="transmembrane region" description="Helical" evidence="8">
    <location>
        <begin position="184"/>
        <end position="209"/>
    </location>
</feature>
<dbReference type="AlphaFoldDB" id="A0A9P0DBI5"/>
<keyword evidence="6 8" id="KW-1133">Transmembrane helix</keyword>
<evidence type="ECO:0000256" key="3">
    <source>
        <dbReference type="ARBA" id="ARBA00022502"/>
    </source>
</evidence>
<comment type="pathway">
    <text evidence="2">Glycolipid biosynthesis; glycosylphosphatidylinositol-anchor biosynthesis.</text>
</comment>
<dbReference type="OrthoDB" id="17366at2759"/>
<feature type="transmembrane region" description="Helical" evidence="8">
    <location>
        <begin position="154"/>
        <end position="172"/>
    </location>
</feature>
<feature type="transmembrane region" description="Helical" evidence="8">
    <location>
        <begin position="44"/>
        <end position="61"/>
    </location>
</feature>
<evidence type="ECO:0000256" key="2">
    <source>
        <dbReference type="ARBA" id="ARBA00004687"/>
    </source>
</evidence>
<evidence type="ECO:0008006" key="11">
    <source>
        <dbReference type="Google" id="ProtNLM"/>
    </source>
</evidence>
<dbReference type="GO" id="GO:0005789">
    <property type="term" value="C:endoplasmic reticulum membrane"/>
    <property type="evidence" value="ECO:0007669"/>
    <property type="project" value="UniProtKB-SubCell"/>
</dbReference>
<evidence type="ECO:0000256" key="7">
    <source>
        <dbReference type="ARBA" id="ARBA00023136"/>
    </source>
</evidence>
<keyword evidence="5" id="KW-0256">Endoplasmic reticulum</keyword>
<dbReference type="EMBL" id="OV651821">
    <property type="protein sequence ID" value="CAH1115271.1"/>
    <property type="molecule type" value="Genomic_DNA"/>
</dbReference>
<accession>A0A9P0DBI5</accession>
<keyword evidence="4 8" id="KW-0812">Transmembrane</keyword>
<organism evidence="9 10">
    <name type="scientific">Psylliodes chrysocephalus</name>
    <dbReference type="NCBI Taxonomy" id="3402493"/>
    <lineage>
        <taxon>Eukaryota</taxon>
        <taxon>Metazoa</taxon>
        <taxon>Ecdysozoa</taxon>
        <taxon>Arthropoda</taxon>
        <taxon>Hexapoda</taxon>
        <taxon>Insecta</taxon>
        <taxon>Pterygota</taxon>
        <taxon>Neoptera</taxon>
        <taxon>Endopterygota</taxon>
        <taxon>Coleoptera</taxon>
        <taxon>Polyphaga</taxon>
        <taxon>Cucujiformia</taxon>
        <taxon>Chrysomeloidea</taxon>
        <taxon>Chrysomelidae</taxon>
        <taxon>Galerucinae</taxon>
        <taxon>Alticini</taxon>
        <taxon>Psylliodes</taxon>
    </lineage>
</organism>